<reference evidence="1" key="1">
    <citation type="submission" date="2019-08" db="EMBL/GenBank/DDBJ databases">
        <authorList>
            <person name="Kucharzyk K."/>
            <person name="Murdoch R.W."/>
            <person name="Higgins S."/>
            <person name="Loffler F."/>
        </authorList>
    </citation>
    <scope>NUCLEOTIDE SEQUENCE</scope>
</reference>
<proteinExistence type="predicted"/>
<protein>
    <submittedName>
        <fullName evidence="1">Uncharacterized protein</fullName>
    </submittedName>
</protein>
<evidence type="ECO:0000313" key="1">
    <source>
        <dbReference type="EMBL" id="MPM44263.1"/>
    </source>
</evidence>
<organism evidence="1">
    <name type="scientific">bioreactor metagenome</name>
    <dbReference type="NCBI Taxonomy" id="1076179"/>
    <lineage>
        <taxon>unclassified sequences</taxon>
        <taxon>metagenomes</taxon>
        <taxon>ecological metagenomes</taxon>
    </lineage>
</organism>
<dbReference type="AlphaFoldDB" id="A0A645A084"/>
<name>A0A645A084_9ZZZZ</name>
<dbReference type="AntiFam" id="ANF00095">
    <property type="entry name" value="Shadow ORF (opposite ABC transporters)"/>
</dbReference>
<gene>
    <name evidence="1" type="ORF">SDC9_90941</name>
</gene>
<accession>A0A645A084</accession>
<dbReference type="EMBL" id="VSSQ01010411">
    <property type="protein sequence ID" value="MPM44263.1"/>
    <property type="molecule type" value="Genomic_DNA"/>
</dbReference>
<sequence length="153" mass="17044">MLLRRGHDILKDRRSREETEVLEGTGDAEADHLVCFELIEALPLEADRAAGHVINARDEVEDRRLARAVRSDKPGQFAASYRKAHIADGLNSAECLVHIFKFKYGGRHQRAPSSAASVFLFLEKSFLMYERVSSLVPMMPSGRSTITSTSTSP</sequence>
<comment type="caution">
    <text evidence="1">The sequence shown here is derived from an EMBL/GenBank/DDBJ whole genome shotgun (WGS) entry which is preliminary data.</text>
</comment>